<feature type="compositionally biased region" description="Low complexity" evidence="3">
    <location>
        <begin position="39"/>
        <end position="54"/>
    </location>
</feature>
<dbReference type="RefSeq" id="WP_353401599.1">
    <property type="nucleotide sequence ID" value="NZ_BAABWU010000015.1"/>
</dbReference>
<feature type="domain" description="CusB-like beta-barrel" evidence="4">
    <location>
        <begin position="271"/>
        <end position="339"/>
    </location>
</feature>
<dbReference type="InterPro" id="IPR006143">
    <property type="entry name" value="RND_pump_MFP"/>
</dbReference>
<dbReference type="EMBL" id="BAABWU010000015">
    <property type="protein sequence ID" value="GAA6197830.1"/>
    <property type="molecule type" value="Genomic_DNA"/>
</dbReference>
<evidence type="ECO:0000256" key="2">
    <source>
        <dbReference type="SAM" id="Coils"/>
    </source>
</evidence>
<dbReference type="Gene3D" id="2.40.30.170">
    <property type="match status" value="1"/>
</dbReference>
<keyword evidence="6" id="KW-1185">Reference proteome</keyword>
<dbReference type="SUPFAM" id="SSF111369">
    <property type="entry name" value="HlyD-like secretion proteins"/>
    <property type="match status" value="1"/>
</dbReference>
<organism evidence="5 6">
    <name type="scientific">Pseudophaeobacter arcticus</name>
    <dbReference type="NCBI Taxonomy" id="385492"/>
    <lineage>
        <taxon>Bacteria</taxon>
        <taxon>Pseudomonadati</taxon>
        <taxon>Pseudomonadota</taxon>
        <taxon>Alphaproteobacteria</taxon>
        <taxon>Rhodobacterales</taxon>
        <taxon>Paracoccaceae</taxon>
        <taxon>Pseudophaeobacter</taxon>
    </lineage>
</organism>
<dbReference type="InterPro" id="IPR058792">
    <property type="entry name" value="Beta-barrel_RND_2"/>
</dbReference>
<dbReference type="Gene3D" id="2.40.420.20">
    <property type="match status" value="1"/>
</dbReference>
<proteinExistence type="inferred from homology"/>
<evidence type="ECO:0000259" key="4">
    <source>
        <dbReference type="Pfam" id="PF25954"/>
    </source>
</evidence>
<gene>
    <name evidence="5" type="ORF">NBRC116598_32750</name>
</gene>
<evidence type="ECO:0000256" key="3">
    <source>
        <dbReference type="SAM" id="MobiDB-lite"/>
    </source>
</evidence>
<evidence type="ECO:0000313" key="6">
    <source>
        <dbReference type="Proteomes" id="UP001441944"/>
    </source>
</evidence>
<dbReference type="NCBIfam" id="TIGR01730">
    <property type="entry name" value="RND_mfp"/>
    <property type="match status" value="1"/>
</dbReference>
<keyword evidence="2" id="KW-0175">Coiled coil</keyword>
<feature type="region of interest" description="Disordered" evidence="3">
    <location>
        <begin position="37"/>
        <end position="56"/>
    </location>
</feature>
<dbReference type="Proteomes" id="UP001441944">
    <property type="component" value="Unassembled WGS sequence"/>
</dbReference>
<protein>
    <submittedName>
        <fullName evidence="5">Efflux RND transporter periplasmic adaptor subunit</fullName>
    </submittedName>
</protein>
<dbReference type="Gene3D" id="1.10.287.470">
    <property type="entry name" value="Helix hairpin bin"/>
    <property type="match status" value="1"/>
</dbReference>
<dbReference type="PANTHER" id="PTHR30469:SF29">
    <property type="entry name" value="BLR2860 PROTEIN"/>
    <property type="match status" value="1"/>
</dbReference>
<comment type="caution">
    <text evidence="5">The sequence shown here is derived from an EMBL/GenBank/DDBJ whole genome shotgun (WGS) entry which is preliminary data.</text>
</comment>
<dbReference type="Gene3D" id="2.40.50.100">
    <property type="match status" value="1"/>
</dbReference>
<dbReference type="Pfam" id="PF25954">
    <property type="entry name" value="Beta-barrel_RND_2"/>
    <property type="match status" value="1"/>
</dbReference>
<accession>A0ABQ0APQ1</accession>
<feature type="coiled-coil region" evidence="2">
    <location>
        <begin position="139"/>
        <end position="173"/>
    </location>
</feature>
<evidence type="ECO:0000313" key="5">
    <source>
        <dbReference type="EMBL" id="GAA6197830.1"/>
    </source>
</evidence>
<dbReference type="PANTHER" id="PTHR30469">
    <property type="entry name" value="MULTIDRUG RESISTANCE PROTEIN MDTA"/>
    <property type="match status" value="1"/>
</dbReference>
<name>A0ABQ0APQ1_9RHOB</name>
<reference evidence="5 6" key="1">
    <citation type="submission" date="2024-04" db="EMBL/GenBank/DDBJ databases">
        <title>Draft genome sequence of Pseudophaeobacter arcticus NBRC 116598.</title>
        <authorList>
            <person name="Miyakawa T."/>
            <person name="Kusuya Y."/>
            <person name="Miura T."/>
        </authorList>
    </citation>
    <scope>NUCLEOTIDE SEQUENCE [LARGE SCALE GENOMIC DNA]</scope>
    <source>
        <strain evidence="5 6">SU-CL00105</strain>
    </source>
</reference>
<comment type="similarity">
    <text evidence="1">Belongs to the membrane fusion protein (MFP) (TC 8.A.1) family.</text>
</comment>
<sequence length="420" mass="43880">MKLIPLMTAILVSLGLYYLVIERDALLAFARGDETTELTTSNAAASPEAETTTAEADEQVAENRIAVVALRSQAQVFDRAVILRGMTQAARQVDLRAETSSTVISAPLRKGVQVHKGDVLCQLDPGTRPAALLEAQARLTEARANMPVSEARLEEANAKLSEAIIKLTASEKLSQGGYTSETNLAAAKATERSAVAGVASAKGGLETAKAGIESALAAVGAAQKEIEHLTILAPFDGLLESDSAELGSLVLPGDLCATVIQLDTIKVVGFVPETQVNRVDLGALAQAELATGDLIQGKVTFVSRSADQATRTFEVEITVANPDLAIRDGQTADIAIAAAGATAHKLPQSALTLNNDGQLGVRTVEADMTVGFTPVELLRDEADGVWVDGLPEQAEVIITGQDFVTSGVAVTPSYQNEASQ</sequence>
<evidence type="ECO:0000256" key="1">
    <source>
        <dbReference type="ARBA" id="ARBA00009477"/>
    </source>
</evidence>